<dbReference type="Proteomes" id="UP000682733">
    <property type="component" value="Unassembled WGS sequence"/>
</dbReference>
<dbReference type="OrthoDB" id="10019817at2759"/>
<dbReference type="EC" id="3.5.1.89" evidence="2"/>
<evidence type="ECO:0000313" key="7">
    <source>
        <dbReference type="Proteomes" id="UP000663829"/>
    </source>
</evidence>
<dbReference type="Proteomes" id="UP000677228">
    <property type="component" value="Unassembled WGS sequence"/>
</dbReference>
<dbReference type="GO" id="GO:0000225">
    <property type="term" value="F:N-acetylglucosaminylphosphatidylinositol deacetylase activity"/>
    <property type="evidence" value="ECO:0007669"/>
    <property type="project" value="UniProtKB-EC"/>
</dbReference>
<dbReference type="InterPro" id="IPR024078">
    <property type="entry name" value="LmbE-like_dom_sf"/>
</dbReference>
<dbReference type="EMBL" id="CAJOBA010000454">
    <property type="protein sequence ID" value="CAF3533499.1"/>
    <property type="molecule type" value="Genomic_DNA"/>
</dbReference>
<protein>
    <recommendedName>
        <fullName evidence="2">N-acetylglucosaminylphosphatidylinositol deacetylase</fullName>
        <ecNumber evidence="2">3.5.1.89</ecNumber>
    </recommendedName>
</protein>
<evidence type="ECO:0000313" key="3">
    <source>
        <dbReference type="EMBL" id="CAF0754422.1"/>
    </source>
</evidence>
<dbReference type="InterPro" id="IPR003737">
    <property type="entry name" value="GlcNAc_PI_deacetylase-related"/>
</dbReference>
<dbReference type="EMBL" id="CAJOBC010082856">
    <property type="protein sequence ID" value="CAF4293242.1"/>
    <property type="molecule type" value="Genomic_DNA"/>
</dbReference>
<evidence type="ECO:0000256" key="2">
    <source>
        <dbReference type="ARBA" id="ARBA00012176"/>
    </source>
</evidence>
<proteinExistence type="inferred from homology"/>
<dbReference type="Proteomes" id="UP000663829">
    <property type="component" value="Unassembled WGS sequence"/>
</dbReference>
<gene>
    <name evidence="4" type="ORF">GPM918_LOCUS33181</name>
    <name evidence="3" type="ORF">OVA965_LOCUS2202</name>
    <name evidence="6" type="ORF">SRO942_LOCUS33865</name>
    <name evidence="5" type="ORF">TMI583_LOCUS2202</name>
</gene>
<dbReference type="SUPFAM" id="SSF102588">
    <property type="entry name" value="LmbE-like"/>
    <property type="match status" value="1"/>
</dbReference>
<dbReference type="Proteomes" id="UP000681722">
    <property type="component" value="Unassembled WGS sequence"/>
</dbReference>
<dbReference type="PANTHER" id="PTHR12993:SF11">
    <property type="entry name" value="N-ACETYLGLUCOSAMINYL-PHOSPHATIDYLINOSITOL DE-N-ACETYLASE"/>
    <property type="match status" value="1"/>
</dbReference>
<comment type="caution">
    <text evidence="4">The sequence shown here is derived from an EMBL/GenBank/DDBJ whole genome shotgun (WGS) entry which is preliminary data.</text>
</comment>
<dbReference type="EMBL" id="CAJNOK010000454">
    <property type="protein sequence ID" value="CAF0754422.1"/>
    <property type="molecule type" value="Genomic_DNA"/>
</dbReference>
<evidence type="ECO:0000313" key="6">
    <source>
        <dbReference type="EMBL" id="CAF4293242.1"/>
    </source>
</evidence>
<dbReference type="PANTHER" id="PTHR12993">
    <property type="entry name" value="N-ACETYLGLUCOSAMINYL-PHOSPHATIDYLINOSITOL DE-N-ACETYLASE-RELATED"/>
    <property type="match status" value="1"/>
</dbReference>
<sequence length="323" mass="37128">MIADKLVSHLAILLVIAHPDDETLYVGLLHAMVHKLNATLDLCCVTNGEGGYRYSQPSESLYGLKLSDEIIARAHLPRIRKAELQASGKILGVRKYFYLEQKDLKYSQNIEEVFLEQWDQELVIKHLSNIILTGNNQNGYDIVFVMLPNPSSHGHHSGAALSTLNAINLIQMNQTTTNIMDSSNKIPIILGASEFSLVGENFDYSTKHLINEQWYKELVNRYPLSKIDETSPMFTFNRTWRLSNEFEHDSIHLNYHLISIWMSAEHKTQGSLIPETRSVLARDIEQYFYFQLNHNYMDNKNGVEKIEHILNKLKTEHNISTDK</sequence>
<evidence type="ECO:0000256" key="1">
    <source>
        <dbReference type="ARBA" id="ARBA00006066"/>
    </source>
</evidence>
<evidence type="ECO:0000313" key="5">
    <source>
        <dbReference type="EMBL" id="CAF3533499.1"/>
    </source>
</evidence>
<name>A0A815KPZ5_9BILA</name>
<reference evidence="4" key="1">
    <citation type="submission" date="2021-02" db="EMBL/GenBank/DDBJ databases">
        <authorList>
            <person name="Nowell W R."/>
        </authorList>
    </citation>
    <scope>NUCLEOTIDE SEQUENCE</scope>
</reference>
<dbReference type="Gene3D" id="3.40.50.10320">
    <property type="entry name" value="LmbE-like"/>
    <property type="match status" value="1"/>
</dbReference>
<keyword evidence="7" id="KW-1185">Reference proteome</keyword>
<organism evidence="4 7">
    <name type="scientific">Didymodactylos carnosus</name>
    <dbReference type="NCBI Taxonomy" id="1234261"/>
    <lineage>
        <taxon>Eukaryota</taxon>
        <taxon>Metazoa</taxon>
        <taxon>Spiralia</taxon>
        <taxon>Gnathifera</taxon>
        <taxon>Rotifera</taxon>
        <taxon>Eurotatoria</taxon>
        <taxon>Bdelloidea</taxon>
        <taxon>Philodinida</taxon>
        <taxon>Philodinidae</taxon>
        <taxon>Didymodactylos</taxon>
    </lineage>
</organism>
<accession>A0A815KPZ5</accession>
<evidence type="ECO:0000313" key="4">
    <source>
        <dbReference type="EMBL" id="CAF1399201.1"/>
    </source>
</evidence>
<dbReference type="AlphaFoldDB" id="A0A815KPZ5"/>
<dbReference type="Pfam" id="PF02585">
    <property type="entry name" value="PIG-L"/>
    <property type="match status" value="1"/>
</dbReference>
<dbReference type="EMBL" id="CAJNOQ010017435">
    <property type="protein sequence ID" value="CAF1399201.1"/>
    <property type="molecule type" value="Genomic_DNA"/>
</dbReference>
<comment type="similarity">
    <text evidence="1">Belongs to the PIGL family.</text>
</comment>